<dbReference type="Gene3D" id="3.40.50.410">
    <property type="entry name" value="von Willebrand factor, type A domain"/>
    <property type="match status" value="1"/>
</dbReference>
<gene>
    <name evidence="2" type="ORF">LMG29542_02235</name>
</gene>
<protein>
    <recommendedName>
        <fullName evidence="1">vWA found in TerF C terminus domain-containing protein</fullName>
    </recommendedName>
</protein>
<dbReference type="Proteomes" id="UP000494363">
    <property type="component" value="Unassembled WGS sequence"/>
</dbReference>
<sequence>MALTLNLEKATAALKLNLQKAGIHTPPELEVGLGLDVSGSFEDEHVDGITNTLITRLIPWALAFDPDKKIDCFTFSDGPHHVHDVGPITVENLEGFVKKHVIGRVDGWKGGTDYSYVVESYLAHFGWAQVVEKAGFLGKLFGQKDRVIASGEKRKSLVMVITDGENTDQQRTIEVLRASEQRKDEVYFIFLGVSNQGSQFPFIERLGDMFGNVGFYGISNLRSFVQLTDDQFNEALITDELIDWLKS</sequence>
<dbReference type="RefSeq" id="WP_175226520.1">
    <property type="nucleotide sequence ID" value="NZ_CADIKH010000009.1"/>
</dbReference>
<proteinExistence type="predicted"/>
<dbReference type="InterPro" id="IPR036465">
    <property type="entry name" value="vWFA_dom_sf"/>
</dbReference>
<evidence type="ECO:0000313" key="2">
    <source>
        <dbReference type="EMBL" id="CAB3754059.1"/>
    </source>
</evidence>
<organism evidence="2 3">
    <name type="scientific">Paraburkholderia humisilvae</name>
    <dbReference type="NCBI Taxonomy" id="627669"/>
    <lineage>
        <taxon>Bacteria</taxon>
        <taxon>Pseudomonadati</taxon>
        <taxon>Pseudomonadota</taxon>
        <taxon>Betaproteobacteria</taxon>
        <taxon>Burkholderiales</taxon>
        <taxon>Burkholderiaceae</taxon>
        <taxon>Paraburkholderia</taxon>
    </lineage>
</organism>
<dbReference type="Pfam" id="PF10138">
    <property type="entry name" value="vWA-TerF-like"/>
    <property type="match status" value="1"/>
</dbReference>
<dbReference type="EMBL" id="CADIKH010000009">
    <property type="protein sequence ID" value="CAB3754059.1"/>
    <property type="molecule type" value="Genomic_DNA"/>
</dbReference>
<feature type="domain" description="vWA found in TerF C terminus" evidence="1">
    <location>
        <begin position="30"/>
        <end position="124"/>
    </location>
</feature>
<dbReference type="AlphaFoldDB" id="A0A6J5DIP8"/>
<keyword evidence="3" id="KW-1185">Reference proteome</keyword>
<evidence type="ECO:0000313" key="3">
    <source>
        <dbReference type="Proteomes" id="UP000494363"/>
    </source>
</evidence>
<evidence type="ECO:0000259" key="1">
    <source>
        <dbReference type="Pfam" id="PF10138"/>
    </source>
</evidence>
<dbReference type="SUPFAM" id="SSF53300">
    <property type="entry name" value="vWA-like"/>
    <property type="match status" value="1"/>
</dbReference>
<name>A0A6J5DIP8_9BURK</name>
<dbReference type="InterPro" id="IPR019303">
    <property type="entry name" value="vWA_TerF_C"/>
</dbReference>
<reference evidence="2 3" key="1">
    <citation type="submission" date="2020-04" db="EMBL/GenBank/DDBJ databases">
        <authorList>
            <person name="De Canck E."/>
        </authorList>
    </citation>
    <scope>NUCLEOTIDE SEQUENCE [LARGE SCALE GENOMIC DNA]</scope>
    <source>
        <strain evidence="2 3">LMG 29542</strain>
    </source>
</reference>
<accession>A0A6J5DIP8</accession>